<dbReference type="GO" id="GO:0016787">
    <property type="term" value="F:hydrolase activity"/>
    <property type="evidence" value="ECO:0007669"/>
    <property type="project" value="UniProtKB-KW"/>
</dbReference>
<evidence type="ECO:0000256" key="1">
    <source>
        <dbReference type="ARBA" id="ARBA00022741"/>
    </source>
</evidence>
<accession>A0A2J7TL23</accession>
<feature type="compositionally biased region" description="Basic and acidic residues" evidence="5">
    <location>
        <begin position="1130"/>
        <end position="1139"/>
    </location>
</feature>
<dbReference type="InterPro" id="IPR014001">
    <property type="entry name" value="Helicase_ATP-bd"/>
</dbReference>
<comment type="caution">
    <text evidence="8">The sequence shown here is derived from an EMBL/GenBank/DDBJ whole genome shotgun (WGS) entry which is preliminary data.</text>
</comment>
<dbReference type="SUPFAM" id="SSF52540">
    <property type="entry name" value="P-loop containing nucleoside triphosphate hydrolases"/>
    <property type="match status" value="2"/>
</dbReference>
<dbReference type="AlphaFoldDB" id="A0A2J7TL23"/>
<dbReference type="InterPro" id="IPR027417">
    <property type="entry name" value="P-loop_NTPase"/>
</dbReference>
<dbReference type="Pfam" id="PF22527">
    <property type="entry name" value="DEXQc_Suv3"/>
    <property type="match status" value="1"/>
</dbReference>
<evidence type="ECO:0000313" key="9">
    <source>
        <dbReference type="Proteomes" id="UP000236286"/>
    </source>
</evidence>
<dbReference type="InterPro" id="IPR001650">
    <property type="entry name" value="Helicase_C-like"/>
</dbReference>
<feature type="domain" description="Helicase ATP-binding" evidence="6">
    <location>
        <begin position="11"/>
        <end position="159"/>
    </location>
</feature>
<keyword evidence="2" id="KW-0378">Hydrolase</keyword>
<dbReference type="OrthoDB" id="9807155at2"/>
<proteinExistence type="predicted"/>
<feature type="compositionally biased region" description="Basic and acidic residues" evidence="5">
    <location>
        <begin position="993"/>
        <end position="1002"/>
    </location>
</feature>
<keyword evidence="1" id="KW-0547">Nucleotide-binding</keyword>
<feature type="region of interest" description="Disordered" evidence="5">
    <location>
        <begin position="908"/>
        <end position="1139"/>
    </location>
</feature>
<dbReference type="Pfam" id="PF00271">
    <property type="entry name" value="Helicase_C"/>
    <property type="match status" value="1"/>
</dbReference>
<feature type="compositionally biased region" description="Basic and acidic residues" evidence="5">
    <location>
        <begin position="1074"/>
        <end position="1084"/>
    </location>
</feature>
<keyword evidence="4" id="KW-0067">ATP-binding</keyword>
<evidence type="ECO:0000256" key="4">
    <source>
        <dbReference type="ARBA" id="ARBA00022840"/>
    </source>
</evidence>
<sequence>MNVTFPAGASRRAASTNGVSAVLGPTNTGKTHYAIERMLAHPSGMIGLPLRLLAREVYNRVVEKIGPGAVALITGEEKIKPKGARYFVSTVEAMPRDLDLDFVAVDEIQLAADLDRGHVFTDRLLHHRGRSETLLIGAATMQRLVHELLPGVRILDRPRLSKLSFAGERKMTRLPRRSAIVAFSAEDVYAIAEWIRRQRGGAAVVLGALSPRTRNAQVDMFQNGDVDYIVATDAVGMGLNLDVEHIAFASDRKFDGWQFRRLTPAEFGQIAGRAGRHMRDGTFGTTGRCPPFDEDLVEALEAHRFDSVRMLQWRNASLDFSSIRSLAASLDVLPNAPGLTRAPLAEDQMVLDIASREEKIMREAATKADVARLWDCCQIPDYRKLSPAAHAELVLSVYGFVVRAGRIPDDWFARHIRALDRVDGDLDALSARIAQVRTWTFIANRSDWLLDPDHWQGVARQVEDTLSDALHARLAQRFVDRRTSVLMRRLRENAMLEAEVTNSGDVIVEGQHVGQLNGFRFTPDPQAVGEAAKALNAAAQKALASEIEGRATRVHEAVDEAFVLANDGMIRWLGEPVAKISAGPHVLEPTLRILADEQLTGPALENVQRRLDLWLAQHVKKLLGPLVDLEKSEGLEGLARGVAFQIAESLGVLDRAKVAEDVKALPQEARGALRKFGVRFGAYHLYLPGLVKPAPRALAAQLWALTNGGVEEIKGIDDVPHLAASGRTSFVADKDVPKGFYRAAGFRVCGERAVRVDILERLADLIRPAIAYRPGATAGDPPAGAADGDSFIVTVGMTSLAGCSGESFASILRSLGYVVERRAGPAITVPLVPKAATEPLAPPPAEAAPSAEMEGTIEADHGALESAEPHEDAAGVDSAETETAAAEPGSGETIFQDDVAAVIASEPDAPVPEAGPDAAPDLEAVAEAEPVAAPEPFAEAPADDENAAPAAAEAPELTSELAPDAAGTEAGQAEPEPVLIEVWRPHRQHFHARRPEARAAKRPERRRAAPHGETPELAAPAPEPGAAEVRANHSRPRNSRGGANQDHGARERQGGAPSGAQTGAPGKPGQRQGRPNDRDRHERQGAGSSRPQDNDRRPQRGSFATPQKKSYDRPPDPNSPFAKLLVLKASMEEKNKQDS</sequence>
<gene>
    <name evidence="8" type="ORF">CR492_00545</name>
</gene>
<evidence type="ECO:0000259" key="7">
    <source>
        <dbReference type="PROSITE" id="PS51194"/>
    </source>
</evidence>
<feature type="compositionally biased region" description="Low complexity" evidence="5">
    <location>
        <begin position="947"/>
        <end position="956"/>
    </location>
</feature>
<feature type="compositionally biased region" description="Low complexity" evidence="5">
    <location>
        <begin position="1015"/>
        <end position="1028"/>
    </location>
</feature>
<evidence type="ECO:0000256" key="3">
    <source>
        <dbReference type="ARBA" id="ARBA00022806"/>
    </source>
</evidence>
<dbReference type="RefSeq" id="WP_102841776.1">
    <property type="nucleotide sequence ID" value="NZ_PDZR01000001.1"/>
</dbReference>
<evidence type="ECO:0000259" key="6">
    <source>
        <dbReference type="PROSITE" id="PS51192"/>
    </source>
</evidence>
<dbReference type="Proteomes" id="UP000236286">
    <property type="component" value="Unassembled WGS sequence"/>
</dbReference>
<evidence type="ECO:0000256" key="5">
    <source>
        <dbReference type="SAM" id="MobiDB-lite"/>
    </source>
</evidence>
<dbReference type="PANTHER" id="PTHR12131:SF1">
    <property type="entry name" value="ATP-DEPENDENT RNA HELICASE SUPV3L1, MITOCHONDRIAL-RELATED"/>
    <property type="match status" value="1"/>
</dbReference>
<dbReference type="SMART" id="SM00490">
    <property type="entry name" value="HELICc"/>
    <property type="match status" value="1"/>
</dbReference>
<dbReference type="InterPro" id="IPR050699">
    <property type="entry name" value="RNA-DNA_Helicase"/>
</dbReference>
<dbReference type="PROSITE" id="PS51194">
    <property type="entry name" value="HELICASE_CTER"/>
    <property type="match status" value="1"/>
</dbReference>
<feature type="domain" description="Helicase C-terminal" evidence="7">
    <location>
        <begin position="166"/>
        <end position="331"/>
    </location>
</feature>
<evidence type="ECO:0000256" key="2">
    <source>
        <dbReference type="ARBA" id="ARBA00022801"/>
    </source>
</evidence>
<feature type="compositionally biased region" description="Low complexity" evidence="5">
    <location>
        <begin position="916"/>
        <end position="940"/>
    </location>
</feature>
<dbReference type="GO" id="GO:0004386">
    <property type="term" value="F:helicase activity"/>
    <property type="evidence" value="ECO:0007669"/>
    <property type="project" value="UniProtKB-KW"/>
</dbReference>
<name>A0A2J7TL23_METSI</name>
<dbReference type="Gene3D" id="3.40.50.300">
    <property type="entry name" value="P-loop containing nucleotide triphosphate hydrolases"/>
    <property type="match status" value="2"/>
</dbReference>
<keyword evidence="3 8" id="KW-0347">Helicase</keyword>
<evidence type="ECO:0000313" key="8">
    <source>
        <dbReference type="EMBL" id="PNG27469.1"/>
    </source>
</evidence>
<reference evidence="8 9" key="1">
    <citation type="submission" date="2017-10" db="EMBL/GenBank/DDBJ databases">
        <title>Genome announcement of Methylocella silvestris TVC from permafrost.</title>
        <authorList>
            <person name="Wang J."/>
            <person name="Geng K."/>
            <person name="Ul-Haque F."/>
            <person name="Crombie A.T."/>
            <person name="Street L.E."/>
            <person name="Wookey P.A."/>
            <person name="Murrell J.C."/>
            <person name="Pratscher J."/>
        </authorList>
    </citation>
    <scope>NUCLEOTIDE SEQUENCE [LARGE SCALE GENOMIC DNA]</scope>
    <source>
        <strain evidence="8 9">TVC</strain>
    </source>
</reference>
<dbReference type="PROSITE" id="PS51192">
    <property type="entry name" value="HELICASE_ATP_BIND_1"/>
    <property type="match status" value="1"/>
</dbReference>
<dbReference type="PANTHER" id="PTHR12131">
    <property type="entry name" value="ATP-DEPENDENT RNA AND DNA HELICASE"/>
    <property type="match status" value="1"/>
</dbReference>
<dbReference type="EMBL" id="PDZR01000001">
    <property type="protein sequence ID" value="PNG27469.1"/>
    <property type="molecule type" value="Genomic_DNA"/>
</dbReference>
<dbReference type="InterPro" id="IPR055206">
    <property type="entry name" value="DEXQc_SUV3"/>
</dbReference>
<dbReference type="GO" id="GO:0005524">
    <property type="term" value="F:ATP binding"/>
    <property type="evidence" value="ECO:0007669"/>
    <property type="project" value="UniProtKB-KW"/>
</dbReference>
<protein>
    <submittedName>
        <fullName evidence="8">Helicase</fullName>
    </submittedName>
</protein>
<feature type="region of interest" description="Disordered" evidence="5">
    <location>
        <begin position="866"/>
        <end position="893"/>
    </location>
</feature>
<organism evidence="8 9">
    <name type="scientific">Methylocella silvestris</name>
    <dbReference type="NCBI Taxonomy" id="199596"/>
    <lineage>
        <taxon>Bacteria</taxon>
        <taxon>Pseudomonadati</taxon>
        <taxon>Pseudomonadota</taxon>
        <taxon>Alphaproteobacteria</taxon>
        <taxon>Hyphomicrobiales</taxon>
        <taxon>Beijerinckiaceae</taxon>
        <taxon>Methylocella</taxon>
    </lineage>
</organism>